<dbReference type="AlphaFoldDB" id="A0A645FUM2"/>
<evidence type="ECO:0000256" key="1">
    <source>
        <dbReference type="ARBA" id="ARBA00004141"/>
    </source>
</evidence>
<feature type="transmembrane region" description="Helical" evidence="6">
    <location>
        <begin position="209"/>
        <end position="233"/>
    </location>
</feature>
<evidence type="ECO:0000256" key="6">
    <source>
        <dbReference type="SAM" id="Phobius"/>
    </source>
</evidence>
<dbReference type="PANTHER" id="PTHR42948:SF1">
    <property type="entry name" value="TRANSPORTER"/>
    <property type="match status" value="1"/>
</dbReference>
<evidence type="ECO:0000256" key="2">
    <source>
        <dbReference type="ARBA" id="ARBA00022448"/>
    </source>
</evidence>
<feature type="transmembrane region" description="Helical" evidence="6">
    <location>
        <begin position="6"/>
        <end position="26"/>
    </location>
</feature>
<evidence type="ECO:0000313" key="7">
    <source>
        <dbReference type="EMBL" id="MPN17486.1"/>
    </source>
</evidence>
<name>A0A645FUM2_9ZZZZ</name>
<keyword evidence="2" id="KW-0813">Transport</keyword>
<dbReference type="InterPro" id="IPR000175">
    <property type="entry name" value="Na/ntran_symport"/>
</dbReference>
<comment type="subcellular location">
    <subcellularLocation>
        <location evidence="1">Membrane</location>
        <topology evidence="1">Multi-pass membrane protein</topology>
    </subcellularLocation>
</comment>
<gene>
    <name evidence="7" type="ORF">SDC9_164839</name>
</gene>
<proteinExistence type="predicted"/>
<feature type="transmembrane region" description="Helical" evidence="6">
    <location>
        <begin position="169"/>
        <end position="188"/>
    </location>
</feature>
<feature type="transmembrane region" description="Helical" evidence="6">
    <location>
        <begin position="38"/>
        <end position="62"/>
    </location>
</feature>
<reference evidence="7" key="1">
    <citation type="submission" date="2019-08" db="EMBL/GenBank/DDBJ databases">
        <authorList>
            <person name="Kucharzyk K."/>
            <person name="Murdoch R.W."/>
            <person name="Higgins S."/>
            <person name="Loffler F."/>
        </authorList>
    </citation>
    <scope>NUCLEOTIDE SEQUENCE</scope>
</reference>
<comment type="caution">
    <text evidence="7">The sequence shown here is derived from an EMBL/GenBank/DDBJ whole genome shotgun (WGS) entry which is preliminary data.</text>
</comment>
<dbReference type="PROSITE" id="PS50267">
    <property type="entry name" value="NA_NEUROTRAN_SYMP_3"/>
    <property type="match status" value="1"/>
</dbReference>
<evidence type="ECO:0000256" key="4">
    <source>
        <dbReference type="ARBA" id="ARBA00022989"/>
    </source>
</evidence>
<protein>
    <recommendedName>
        <fullName evidence="8">Sodium:neurotransmitter symporter family protein</fullName>
    </recommendedName>
</protein>
<dbReference type="PANTHER" id="PTHR42948">
    <property type="entry name" value="TRANSPORTER"/>
    <property type="match status" value="1"/>
</dbReference>
<keyword evidence="3 6" id="KW-0812">Transmembrane</keyword>
<evidence type="ECO:0000256" key="5">
    <source>
        <dbReference type="ARBA" id="ARBA00023136"/>
    </source>
</evidence>
<dbReference type="GO" id="GO:0016020">
    <property type="term" value="C:membrane"/>
    <property type="evidence" value="ECO:0007669"/>
    <property type="project" value="UniProtKB-SubCell"/>
</dbReference>
<evidence type="ECO:0008006" key="8">
    <source>
        <dbReference type="Google" id="ProtNLM"/>
    </source>
</evidence>
<keyword evidence="5 6" id="KW-0472">Membrane</keyword>
<dbReference type="SUPFAM" id="SSF161070">
    <property type="entry name" value="SNF-like"/>
    <property type="match status" value="1"/>
</dbReference>
<dbReference type="Pfam" id="PF00209">
    <property type="entry name" value="SNF"/>
    <property type="match status" value="1"/>
</dbReference>
<sequence length="235" mass="25029">MTALGLAFFKLSIGMGCMLTYGSYYGDDQNIPANAARVVGADLAVSLLAGIAIFPAVFAFGFEPAAGTQLLFITIPTVFASMPLGGIFMVLFFVLTCFAAIGAMLSLIEVVVSFLINHMGLTRKWATLVTVLSMAALGALAALSNSSLAGVKLFGLTFFDLFDYLTSNLLLPIGGLFIAIYVGWVWGWPRFKAALTNEGTLKNEKLVRAIFIILKFVTPVLVAVVLLAGLNVIKL</sequence>
<evidence type="ECO:0000256" key="3">
    <source>
        <dbReference type="ARBA" id="ARBA00022692"/>
    </source>
</evidence>
<dbReference type="EMBL" id="VSSQ01064632">
    <property type="protein sequence ID" value="MPN17486.1"/>
    <property type="molecule type" value="Genomic_DNA"/>
</dbReference>
<dbReference type="NCBIfam" id="NF037979">
    <property type="entry name" value="Na_transp"/>
    <property type="match status" value="1"/>
</dbReference>
<keyword evidence="4 6" id="KW-1133">Transmembrane helix</keyword>
<feature type="transmembrane region" description="Helical" evidence="6">
    <location>
        <begin position="87"/>
        <end position="116"/>
    </location>
</feature>
<feature type="transmembrane region" description="Helical" evidence="6">
    <location>
        <begin position="128"/>
        <end position="149"/>
    </location>
</feature>
<organism evidence="7">
    <name type="scientific">bioreactor metagenome</name>
    <dbReference type="NCBI Taxonomy" id="1076179"/>
    <lineage>
        <taxon>unclassified sequences</taxon>
        <taxon>metagenomes</taxon>
        <taxon>ecological metagenomes</taxon>
    </lineage>
</organism>
<accession>A0A645FUM2</accession>
<dbReference type="InterPro" id="IPR037272">
    <property type="entry name" value="SNS_sf"/>
</dbReference>